<dbReference type="GO" id="GO:0016887">
    <property type="term" value="F:ATP hydrolysis activity"/>
    <property type="evidence" value="ECO:0007669"/>
    <property type="project" value="InterPro"/>
</dbReference>
<dbReference type="GO" id="GO:0005524">
    <property type="term" value="F:ATP binding"/>
    <property type="evidence" value="ECO:0007669"/>
    <property type="project" value="UniProtKB-KW"/>
</dbReference>
<evidence type="ECO:0000256" key="1">
    <source>
        <dbReference type="ARBA" id="ARBA00022737"/>
    </source>
</evidence>
<dbReference type="OrthoDB" id="5592724at2"/>
<dbReference type="InterPro" id="IPR017871">
    <property type="entry name" value="ABC_transporter-like_CS"/>
</dbReference>
<dbReference type="Pfam" id="PF00005">
    <property type="entry name" value="ABC_tran"/>
    <property type="match status" value="1"/>
</dbReference>
<evidence type="ECO:0000256" key="2">
    <source>
        <dbReference type="ARBA" id="ARBA00022741"/>
    </source>
</evidence>
<feature type="compositionally biased region" description="Basic and acidic residues" evidence="4">
    <location>
        <begin position="203"/>
        <end position="235"/>
    </location>
</feature>
<evidence type="ECO:0000256" key="4">
    <source>
        <dbReference type="SAM" id="MobiDB-lite"/>
    </source>
</evidence>
<dbReference type="InterPro" id="IPR003593">
    <property type="entry name" value="AAA+_ATPase"/>
</dbReference>
<dbReference type="PANTHER" id="PTHR19211">
    <property type="entry name" value="ATP-BINDING TRANSPORT PROTEIN-RELATED"/>
    <property type="match status" value="1"/>
</dbReference>
<organism evidence="6 7">
    <name type="scientific">Actinomyces ruminicola</name>
    <dbReference type="NCBI Taxonomy" id="332524"/>
    <lineage>
        <taxon>Bacteria</taxon>
        <taxon>Bacillati</taxon>
        <taxon>Actinomycetota</taxon>
        <taxon>Actinomycetes</taxon>
        <taxon>Actinomycetales</taxon>
        <taxon>Actinomycetaceae</taxon>
        <taxon>Actinomyces</taxon>
    </lineage>
</organism>
<accession>A0A1G9SZQ9</accession>
<dbReference type="InterPro" id="IPR027417">
    <property type="entry name" value="P-loop_NTPase"/>
</dbReference>
<dbReference type="EMBL" id="FNHU01000002">
    <property type="protein sequence ID" value="SDM40847.1"/>
    <property type="molecule type" value="Genomic_DNA"/>
</dbReference>
<dbReference type="PANTHER" id="PTHR19211:SF14">
    <property type="entry name" value="ATP-BINDING CASSETTE SUB-FAMILY F MEMBER 1"/>
    <property type="match status" value="1"/>
</dbReference>
<keyword evidence="1" id="KW-0677">Repeat</keyword>
<dbReference type="AlphaFoldDB" id="A0A1G9SZQ9"/>
<dbReference type="SUPFAM" id="SSF52540">
    <property type="entry name" value="P-loop containing nucleoside triphosphate hydrolases"/>
    <property type="match status" value="2"/>
</dbReference>
<dbReference type="SMART" id="SM00382">
    <property type="entry name" value="AAA"/>
    <property type="match status" value="2"/>
</dbReference>
<dbReference type="InterPro" id="IPR050611">
    <property type="entry name" value="ABCF"/>
</dbReference>
<gene>
    <name evidence="6" type="ORF">SAMN04487766_102155</name>
</gene>
<feature type="domain" description="ABC transporter" evidence="5">
    <location>
        <begin position="3"/>
        <end position="210"/>
    </location>
</feature>
<keyword evidence="3" id="KW-0067">ATP-binding</keyword>
<name>A0A1G9SZQ9_9ACTO</name>
<dbReference type="RefSeq" id="WP_092607816.1">
    <property type="nucleotide sequence ID" value="NZ_FNHU01000002.1"/>
</dbReference>
<proteinExistence type="predicted"/>
<dbReference type="Proteomes" id="UP000199671">
    <property type="component" value="Unassembled WGS sequence"/>
</dbReference>
<sequence length="500" mass="54078">MQLTLSAIEYTYPGAAAPALVGVTAAFPVGWTGVVGDNGCGKTTLARIACGQLAPDAGALFPQSQQLVTHYCAQDATAPPPTLMDFACAYDEVAMRLRRDLGVDDDWAWRYDALSGGQRKLVQIACALWEQPDVLVVDEPTNHADAAARAAIRTALGRFGGVGVLISHDRALLDALCTQCLFMSAGNAVMRPGGYTQAADQAEQEREFAVQQREQARREQRRLARETQRRREDASRTASRRSGRDIAKHDNDARFRIRLAVVSGQDGKAGRLASRMEARLARADAALEAIRIDKRYDAEVWVDAAPSRRPVLLRTGPLRLPLGESAALCTPALHLGSRDHVALVGDNGTGKTTLVGALLGRLAEDIACLYVPQEPDRAVREATLSRLAGLDAERRGRVLSVVARLNSSPERILQGDEASPGEMRKVMLALGVLDRPELIVMDEPTNHLDIGSIQALERLLAAFPGALLLVSHDAALVEATTSITWRIHRNAAGELHLLVE</sequence>
<keyword evidence="2" id="KW-0547">Nucleotide-binding</keyword>
<evidence type="ECO:0000259" key="5">
    <source>
        <dbReference type="PROSITE" id="PS50893"/>
    </source>
</evidence>
<evidence type="ECO:0000313" key="7">
    <source>
        <dbReference type="Proteomes" id="UP000199671"/>
    </source>
</evidence>
<reference evidence="6 7" key="1">
    <citation type="submission" date="2016-10" db="EMBL/GenBank/DDBJ databases">
        <authorList>
            <person name="de Groot N.N."/>
        </authorList>
    </citation>
    <scope>NUCLEOTIDE SEQUENCE [LARGE SCALE GENOMIC DNA]</scope>
    <source>
        <strain evidence="6 7">KPR-7B</strain>
    </source>
</reference>
<evidence type="ECO:0000313" key="6">
    <source>
        <dbReference type="EMBL" id="SDM40847.1"/>
    </source>
</evidence>
<protein>
    <submittedName>
        <fullName evidence="6">ATPase components of ABC transporters with duplicated ATPase domains</fullName>
    </submittedName>
</protein>
<feature type="region of interest" description="Disordered" evidence="4">
    <location>
        <begin position="200"/>
        <end position="247"/>
    </location>
</feature>
<evidence type="ECO:0000256" key="3">
    <source>
        <dbReference type="ARBA" id="ARBA00022840"/>
    </source>
</evidence>
<dbReference type="PROSITE" id="PS50893">
    <property type="entry name" value="ABC_TRANSPORTER_2"/>
    <property type="match status" value="1"/>
</dbReference>
<dbReference type="PROSITE" id="PS00211">
    <property type="entry name" value="ABC_TRANSPORTER_1"/>
    <property type="match status" value="1"/>
</dbReference>
<dbReference type="InterPro" id="IPR003439">
    <property type="entry name" value="ABC_transporter-like_ATP-bd"/>
</dbReference>
<dbReference type="Gene3D" id="3.40.50.300">
    <property type="entry name" value="P-loop containing nucleotide triphosphate hydrolases"/>
    <property type="match status" value="2"/>
</dbReference>